<dbReference type="OrthoDB" id="311718at2"/>
<keyword evidence="1" id="KW-0560">Oxidoreductase</keyword>
<comment type="caution">
    <text evidence="3">The sequence shown here is derived from an EMBL/GenBank/DDBJ whole genome shotgun (WGS) entry which is preliminary data.</text>
</comment>
<dbReference type="InterPro" id="IPR006076">
    <property type="entry name" value="FAD-dep_OxRdtase"/>
</dbReference>
<dbReference type="PANTHER" id="PTHR13847">
    <property type="entry name" value="SARCOSINE DEHYDROGENASE-RELATED"/>
    <property type="match status" value="1"/>
</dbReference>
<evidence type="ECO:0000259" key="2">
    <source>
        <dbReference type="Pfam" id="PF01266"/>
    </source>
</evidence>
<dbReference type="RefSeq" id="WP_129121748.1">
    <property type="nucleotide sequence ID" value="NZ_PEIB01000006.1"/>
</dbReference>
<dbReference type="Proteomes" id="UP000290287">
    <property type="component" value="Unassembled WGS sequence"/>
</dbReference>
<dbReference type="InterPro" id="IPR036188">
    <property type="entry name" value="FAD/NAD-bd_sf"/>
</dbReference>
<proteinExistence type="predicted"/>
<evidence type="ECO:0000256" key="1">
    <source>
        <dbReference type="ARBA" id="ARBA00023002"/>
    </source>
</evidence>
<sequence length="474" mass="53039">MIVQNGPDQAKEALKHARFFPFWLDSTDSPPSTPSLDTEIQCELLIVGAGFTGLWAAIHAKEENPERDVVIIEAKTAAVGASGRPAAILSTSVMHGLSNAKRLYPEDIDRLELLGKENIDGFKRAIEQYRIDCDLEWTGELTVAVGEQGLPDILREHQLYERYGHQAELLSSEELEKEIRSPLFSGGLWSKKRSGIVNPAKLAWGLRRVALSLGVRLYENTPLIASKRLAKCLQVTTPTGKVTATKVLLATNAFAAGHSRIRRRVAAIRDRIVVTEPLNETQMESIGWKHRQGIYDTRTQLNYMRLTSDNRILFGGRLGYFFNNNTDPDQDKHADAYLPLVENFYRTFPTLSGIKFSHAWSGPIGLTTRMAVHFQRYHFGNTIYAGGYSGFGVTASRFGAKVGLAILDGKDTEEAKMHFSNSLPGYIPPEPFRWIGAKITMYALDTADEKGGWRHWWIKMVEKMGFPVTQNELG</sequence>
<dbReference type="GO" id="GO:0016491">
    <property type="term" value="F:oxidoreductase activity"/>
    <property type="evidence" value="ECO:0007669"/>
    <property type="project" value="UniProtKB-KW"/>
</dbReference>
<dbReference type="Gene3D" id="3.50.50.60">
    <property type="entry name" value="FAD/NAD(P)-binding domain"/>
    <property type="match status" value="1"/>
</dbReference>
<accession>A0A4Q0YRR6</accession>
<keyword evidence="4" id="KW-1185">Reference proteome</keyword>
<dbReference type="EMBL" id="PEIB01000006">
    <property type="protein sequence ID" value="RXJ73816.1"/>
    <property type="molecule type" value="Genomic_DNA"/>
</dbReference>
<dbReference type="Pfam" id="PF01266">
    <property type="entry name" value="DAO"/>
    <property type="match status" value="1"/>
</dbReference>
<dbReference type="AlphaFoldDB" id="A0A4Q0YRR6"/>
<dbReference type="GO" id="GO:0005737">
    <property type="term" value="C:cytoplasm"/>
    <property type="evidence" value="ECO:0007669"/>
    <property type="project" value="TreeGrafter"/>
</dbReference>
<organism evidence="3 4">
    <name type="scientific">Veronia nyctiphanis</name>
    <dbReference type="NCBI Taxonomy" id="1278244"/>
    <lineage>
        <taxon>Bacteria</taxon>
        <taxon>Pseudomonadati</taxon>
        <taxon>Pseudomonadota</taxon>
        <taxon>Gammaproteobacteria</taxon>
        <taxon>Vibrionales</taxon>
        <taxon>Vibrionaceae</taxon>
        <taxon>Veronia</taxon>
    </lineage>
</organism>
<feature type="domain" description="FAD dependent oxidoreductase" evidence="2">
    <location>
        <begin position="44"/>
        <end position="401"/>
    </location>
</feature>
<evidence type="ECO:0000313" key="3">
    <source>
        <dbReference type="EMBL" id="RXJ73816.1"/>
    </source>
</evidence>
<evidence type="ECO:0000313" key="4">
    <source>
        <dbReference type="Proteomes" id="UP000290287"/>
    </source>
</evidence>
<name>A0A4Q0YRR6_9GAMM</name>
<dbReference type="PANTHER" id="PTHR13847:SF281">
    <property type="entry name" value="FAD DEPENDENT OXIDOREDUCTASE DOMAIN-CONTAINING PROTEIN"/>
    <property type="match status" value="1"/>
</dbReference>
<reference evidence="3 4" key="1">
    <citation type="submission" date="2017-10" db="EMBL/GenBank/DDBJ databases">
        <title>Nyctiphanis sp. nov., isolated from the stomach of the euphausiid Nyctiphanes simplex (Hansen, 1911) in the Gulf of California.</title>
        <authorList>
            <person name="Gomez-Gil B."/>
            <person name="Aguilar-Mendez M."/>
            <person name="Lopez-Cortes A."/>
            <person name="Gomez-Gutierrez J."/>
            <person name="Roque A."/>
            <person name="Lang E."/>
            <person name="Gonzalez-Castillo A."/>
        </authorList>
    </citation>
    <scope>NUCLEOTIDE SEQUENCE [LARGE SCALE GENOMIC DNA]</scope>
    <source>
        <strain evidence="3 4">CAIM 600</strain>
    </source>
</reference>
<dbReference type="Gene3D" id="3.30.9.10">
    <property type="entry name" value="D-Amino Acid Oxidase, subunit A, domain 2"/>
    <property type="match status" value="1"/>
</dbReference>
<protein>
    <submittedName>
        <fullName evidence="3">FAD-dependent oxidoreductase</fullName>
    </submittedName>
</protein>
<dbReference type="SUPFAM" id="SSF51905">
    <property type="entry name" value="FAD/NAD(P)-binding domain"/>
    <property type="match status" value="1"/>
</dbReference>
<gene>
    <name evidence="3" type="ORF">CS022_07410</name>
</gene>